<keyword evidence="3" id="KW-1185">Reference proteome</keyword>
<sequence length="1200" mass="132955">MAPKKAKGGGKKGGSGGDEGGSHLLLNQRPIEAAPPKIDLGKETQKLDSRVAKCRAGVAWVNLLQIGDTLKFGVYNDRPENDAETSKLVAAFKTRIVPMKETSAIPIIVDLKRFDEPEKVCELTVKDTNPIVVASGQHRLSALRRYAQSVQDEYDSLEKRRMKIIGMPKPSADHVQQHNQYRAIQEELRWTLDNIGQWGVIVYDQEKLLADGDELAIHLSRNNTLHEYGETHEETLVRALKRAKVVYDTSPEDTRDGLATNMLADIRTSADKNSRLQKVLHHDRLCLFLATRLLALGPHVRHRPEFSVTWLSKAIDVCMGVYISWLEIRISTLRKLGSIDEFASYDTVVQLQERAEEGDEEAKKQLKTLRETMKKSSSSFDMSMWTQVLAAMDKHAKDAFGELTDIIGDMSPKYIMHLSSYRSKVIKTLRDRWNLTSHANFQDNPILTHLDRIVARVALHLTPQEGKKNAPEPLLGGFMMSYAWASFTKIEKGIAEVCRWFETLLDYYRMLHPKTHTMDDWSSVMMANIGKDPRFVDHGHNNPREHSLVKRPTEKKALDAEYLKLPEAEILASEALSKFLTSKRSKNGPKSRNLAMESQAIAGMMALHTTSWDWLSPSLKNGTRDIEPVMKAIAVERMYLTKYRPKLLNDKYVGALRRLIEQALAPRLEKVQILGGAGQLKTVQEWVWWDGLKLGESQMDPKDVLKTIEDTTIVEQQKTRDRLLLEERDREALNKLVTYVMGMPCVRSTSSATSLLSADVAHPFIDMIKRLHGIEGCIGTYVRGCHCGICVEYGIELNGARLRDRLLNDDPTKLFVIDGHSVELGISVPEAYEDLFTQGNNRTSAEHGADENLEEEPAPKKKKKKGKSRAVHIDTPPVPEQDTEPDDAPARSASAPPHNVDDNDARGHSLMTGSQQSDLPATSKPSKTSSGKPKPRPVPRKQRQASPPPLDDDIEILDDSLNSGGHDVRTNDDDVVTPRPPVRPLTEDSVSSDGPSGTVETNQGPAQATVPSAAVSTGTPGFSAQGTVASAGDTLVRPLSSAVATVASVAHDNDAGGIFTGTIPPLTPSPDGLPHGFGTGDTSWFDPNDEDEDQDMQDRRSSSEEDVEDEDTRSTSRASDVDDPHDKTYVPTQPLTQNCLPPRNKEPRVVATGHTKRARAETGASSSSSTHGRGRQTKKKPKVNVQSSDEEDDETIVPGV</sequence>
<protein>
    <submittedName>
        <fullName evidence="2">Uncharacterized protein</fullName>
    </submittedName>
</protein>
<feature type="region of interest" description="Disordered" evidence="1">
    <location>
        <begin position="1"/>
        <end position="24"/>
    </location>
</feature>
<proteinExistence type="predicted"/>
<evidence type="ECO:0000256" key="1">
    <source>
        <dbReference type="SAM" id="MobiDB-lite"/>
    </source>
</evidence>
<feature type="compositionally biased region" description="Polar residues" evidence="1">
    <location>
        <begin position="911"/>
        <end position="920"/>
    </location>
</feature>
<gene>
    <name evidence="2" type="ORF">F5891DRAFT_987070</name>
</gene>
<evidence type="ECO:0000313" key="2">
    <source>
        <dbReference type="EMBL" id="KAG1890468.1"/>
    </source>
</evidence>
<name>A0AAD4DSQ4_9AGAM</name>
<feature type="compositionally biased region" description="Low complexity" evidence="1">
    <location>
        <begin position="923"/>
        <end position="932"/>
    </location>
</feature>
<dbReference type="AlphaFoldDB" id="A0AAD4DSQ4"/>
<dbReference type="RefSeq" id="XP_041217734.1">
    <property type="nucleotide sequence ID" value="XM_041377856.1"/>
</dbReference>
<dbReference type="Proteomes" id="UP001195769">
    <property type="component" value="Unassembled WGS sequence"/>
</dbReference>
<reference evidence="2" key="1">
    <citation type="journal article" date="2020" name="New Phytol.">
        <title>Comparative genomics reveals dynamic genome evolution in host specialist ectomycorrhizal fungi.</title>
        <authorList>
            <person name="Lofgren L.A."/>
            <person name="Nguyen N.H."/>
            <person name="Vilgalys R."/>
            <person name="Ruytinx J."/>
            <person name="Liao H.L."/>
            <person name="Branco S."/>
            <person name="Kuo A."/>
            <person name="LaButti K."/>
            <person name="Lipzen A."/>
            <person name="Andreopoulos W."/>
            <person name="Pangilinan J."/>
            <person name="Riley R."/>
            <person name="Hundley H."/>
            <person name="Na H."/>
            <person name="Barry K."/>
            <person name="Grigoriev I.V."/>
            <person name="Stajich J.E."/>
            <person name="Kennedy P.G."/>
        </authorList>
    </citation>
    <scope>NUCLEOTIDE SEQUENCE</scope>
    <source>
        <strain evidence="2">FC203</strain>
    </source>
</reference>
<feature type="compositionally biased region" description="Basic and acidic residues" evidence="1">
    <location>
        <begin position="1119"/>
        <end position="1128"/>
    </location>
</feature>
<feature type="compositionally biased region" description="Acidic residues" evidence="1">
    <location>
        <begin position="1188"/>
        <end position="1200"/>
    </location>
</feature>
<feature type="compositionally biased region" description="Polar residues" evidence="1">
    <location>
        <begin position="988"/>
        <end position="1018"/>
    </location>
</feature>
<feature type="compositionally biased region" description="Basic residues" evidence="1">
    <location>
        <begin position="933"/>
        <end position="943"/>
    </location>
</feature>
<organism evidence="2 3">
    <name type="scientific">Suillus fuscotomentosus</name>
    <dbReference type="NCBI Taxonomy" id="1912939"/>
    <lineage>
        <taxon>Eukaryota</taxon>
        <taxon>Fungi</taxon>
        <taxon>Dikarya</taxon>
        <taxon>Basidiomycota</taxon>
        <taxon>Agaricomycotina</taxon>
        <taxon>Agaricomycetes</taxon>
        <taxon>Agaricomycetidae</taxon>
        <taxon>Boletales</taxon>
        <taxon>Suillineae</taxon>
        <taxon>Suillaceae</taxon>
        <taxon>Suillus</taxon>
    </lineage>
</organism>
<dbReference type="EMBL" id="JABBWK010000143">
    <property type="protein sequence ID" value="KAG1890468.1"/>
    <property type="molecule type" value="Genomic_DNA"/>
</dbReference>
<accession>A0AAD4DSQ4</accession>
<feature type="compositionally biased region" description="Basic residues" evidence="1">
    <location>
        <begin position="1172"/>
        <end position="1182"/>
    </location>
</feature>
<comment type="caution">
    <text evidence="2">The sequence shown here is derived from an EMBL/GenBank/DDBJ whole genome shotgun (WGS) entry which is preliminary data.</text>
</comment>
<feature type="region of interest" description="Disordered" evidence="1">
    <location>
        <begin position="841"/>
        <end position="1018"/>
    </location>
</feature>
<evidence type="ECO:0000313" key="3">
    <source>
        <dbReference type="Proteomes" id="UP001195769"/>
    </source>
</evidence>
<feature type="compositionally biased region" description="Polar residues" evidence="1">
    <location>
        <begin position="1130"/>
        <end position="1139"/>
    </location>
</feature>
<feature type="compositionally biased region" description="Basic residues" evidence="1">
    <location>
        <begin position="1"/>
        <end position="10"/>
    </location>
</feature>
<feature type="region of interest" description="Disordered" evidence="1">
    <location>
        <begin position="1060"/>
        <end position="1200"/>
    </location>
</feature>
<dbReference type="GeneID" id="64672154"/>
<feature type="compositionally biased region" description="Basic residues" evidence="1">
    <location>
        <begin position="860"/>
        <end position="870"/>
    </location>
</feature>